<dbReference type="Proteomes" id="UP000789759">
    <property type="component" value="Unassembled WGS sequence"/>
</dbReference>
<dbReference type="AlphaFoldDB" id="A0A9N9ET53"/>
<name>A0A9N9ET53_9GLOM</name>
<keyword evidence="2" id="KW-1185">Reference proteome</keyword>
<accession>A0A9N9ET53</accession>
<feature type="non-terminal residue" evidence="1">
    <location>
        <position position="1"/>
    </location>
</feature>
<evidence type="ECO:0000313" key="1">
    <source>
        <dbReference type="EMBL" id="CAG8689065.1"/>
    </source>
</evidence>
<dbReference type="EMBL" id="CAJVQA010009733">
    <property type="protein sequence ID" value="CAG8689065.1"/>
    <property type="molecule type" value="Genomic_DNA"/>
</dbReference>
<proteinExistence type="predicted"/>
<organism evidence="1 2">
    <name type="scientific">Cetraspora pellucida</name>
    <dbReference type="NCBI Taxonomy" id="1433469"/>
    <lineage>
        <taxon>Eukaryota</taxon>
        <taxon>Fungi</taxon>
        <taxon>Fungi incertae sedis</taxon>
        <taxon>Mucoromycota</taxon>
        <taxon>Glomeromycotina</taxon>
        <taxon>Glomeromycetes</taxon>
        <taxon>Diversisporales</taxon>
        <taxon>Gigasporaceae</taxon>
        <taxon>Cetraspora</taxon>
    </lineage>
</organism>
<gene>
    <name evidence="1" type="ORF">CPELLU_LOCUS11189</name>
</gene>
<protein>
    <submittedName>
        <fullName evidence="1">4832_t:CDS:1</fullName>
    </submittedName>
</protein>
<comment type="caution">
    <text evidence="1">The sequence shown here is derived from an EMBL/GenBank/DDBJ whole genome shotgun (WGS) entry which is preliminary data.</text>
</comment>
<sequence>WNDGYIKGFDAMKNEWIRKSRMNVCLKSLYNSKDVKQEFLKETHKQAIYLSRLLKYQNLPKPINAKPVVAELATLTSTEVTTLVQSDVTTIITIKAE</sequence>
<evidence type="ECO:0000313" key="2">
    <source>
        <dbReference type="Proteomes" id="UP000789759"/>
    </source>
</evidence>
<reference evidence="1" key="1">
    <citation type="submission" date="2021-06" db="EMBL/GenBank/DDBJ databases">
        <authorList>
            <person name="Kallberg Y."/>
            <person name="Tangrot J."/>
            <person name="Rosling A."/>
        </authorList>
    </citation>
    <scope>NUCLEOTIDE SEQUENCE</scope>
    <source>
        <strain evidence="1">FL966</strain>
    </source>
</reference>